<name>A0AB74D8F6_9BURK</name>
<sequence>MHVQSSWCWVMRGEPRIKTIAAQCGARAVRRERRVEGAGSVVVMHVIRSGASSCVLRPVDTCCADRDARTAGLTRRPENSFRRRCPPVRAARVSPAAHTISSAELLNWHQV</sequence>
<evidence type="ECO:0000313" key="1">
    <source>
        <dbReference type="EMBL" id="RQP78008.1"/>
    </source>
</evidence>
<dbReference type="EMBL" id="QTNY01000009">
    <property type="protein sequence ID" value="RQP78008.1"/>
    <property type="molecule type" value="Genomic_DNA"/>
</dbReference>
<proteinExistence type="predicted"/>
<comment type="caution">
    <text evidence="1">The sequence shown here is derived from an EMBL/GenBank/DDBJ whole genome shotgun (WGS) entry which is preliminary data.</text>
</comment>
<protein>
    <submittedName>
        <fullName evidence="1">Uncharacterized protein</fullName>
    </submittedName>
</protein>
<evidence type="ECO:0000313" key="2">
    <source>
        <dbReference type="Proteomes" id="UP000273734"/>
    </source>
</evidence>
<gene>
    <name evidence="1" type="ORF">DF015_14855</name>
</gene>
<accession>A0AB74D8F6</accession>
<reference evidence="1 2" key="1">
    <citation type="submission" date="2018-08" db="EMBL/GenBank/DDBJ databases">
        <title>Comparative analysis of Burkholderia isolates from Puerto Rico.</title>
        <authorList>
            <person name="Hall C."/>
            <person name="Sahl J."/>
            <person name="Wagner D."/>
        </authorList>
    </citation>
    <scope>NUCLEOTIDE SEQUENCE [LARGE SCALE GENOMIC DNA]</scope>
    <source>
        <strain evidence="1 2">Bp8964</strain>
    </source>
</reference>
<dbReference type="Proteomes" id="UP000273734">
    <property type="component" value="Unassembled WGS sequence"/>
</dbReference>
<dbReference type="AlphaFoldDB" id="A0AB74D8F6"/>
<organism evidence="1 2">
    <name type="scientific">Burkholderia ubonensis</name>
    <dbReference type="NCBI Taxonomy" id="101571"/>
    <lineage>
        <taxon>Bacteria</taxon>
        <taxon>Pseudomonadati</taxon>
        <taxon>Pseudomonadota</taxon>
        <taxon>Betaproteobacteria</taxon>
        <taxon>Burkholderiales</taxon>
        <taxon>Burkholderiaceae</taxon>
        <taxon>Burkholderia</taxon>
        <taxon>Burkholderia cepacia complex</taxon>
    </lineage>
</organism>